<dbReference type="Proteomes" id="UP000549695">
    <property type="component" value="Unassembled WGS sequence"/>
</dbReference>
<organism evidence="4 5">
    <name type="scientific">Pseudonocardia alni</name>
    <name type="common">Amycolata alni</name>
    <dbReference type="NCBI Taxonomy" id="33907"/>
    <lineage>
        <taxon>Bacteria</taxon>
        <taxon>Bacillati</taxon>
        <taxon>Actinomycetota</taxon>
        <taxon>Actinomycetes</taxon>
        <taxon>Pseudonocardiales</taxon>
        <taxon>Pseudonocardiaceae</taxon>
        <taxon>Pseudonocardia</taxon>
    </lineage>
</organism>
<dbReference type="InterPro" id="IPR006311">
    <property type="entry name" value="TAT_signal"/>
</dbReference>
<dbReference type="InterPro" id="IPR000383">
    <property type="entry name" value="Xaa-Pro-like_dom"/>
</dbReference>
<dbReference type="Gene3D" id="1.10.3020.10">
    <property type="entry name" value="alpha-amino acid ester hydrolase ( Helical cap domain)"/>
    <property type="match status" value="1"/>
</dbReference>
<dbReference type="InterPro" id="IPR005674">
    <property type="entry name" value="CocE/Ser_esterase"/>
</dbReference>
<dbReference type="Pfam" id="PF08530">
    <property type="entry name" value="PepX_C"/>
    <property type="match status" value="1"/>
</dbReference>
<accession>A0A852W435</accession>
<keyword evidence="5" id="KW-1185">Reference proteome</keyword>
<dbReference type="Gene3D" id="3.40.50.1820">
    <property type="entry name" value="alpha/beta hydrolase"/>
    <property type="match status" value="1"/>
</dbReference>
<keyword evidence="1" id="KW-0378">Hydrolase</keyword>
<dbReference type="InterPro" id="IPR029058">
    <property type="entry name" value="AB_hydrolase_fold"/>
</dbReference>
<dbReference type="NCBIfam" id="TIGR00976">
    <property type="entry name" value="CocE_NonD"/>
    <property type="match status" value="1"/>
</dbReference>
<dbReference type="SMART" id="SM00939">
    <property type="entry name" value="PepX_C"/>
    <property type="match status" value="1"/>
</dbReference>
<evidence type="ECO:0000256" key="1">
    <source>
        <dbReference type="ARBA" id="ARBA00022801"/>
    </source>
</evidence>
<dbReference type="AlphaFoldDB" id="A0A852W435"/>
<feature type="domain" description="Xaa-Pro dipeptidyl-peptidase C-terminal" evidence="3">
    <location>
        <begin position="343"/>
        <end position="587"/>
    </location>
</feature>
<gene>
    <name evidence="4" type="ORF">HDA37_003495</name>
</gene>
<dbReference type="SUPFAM" id="SSF53474">
    <property type="entry name" value="alpha/beta-Hydrolases"/>
    <property type="match status" value="1"/>
</dbReference>
<evidence type="ECO:0000259" key="3">
    <source>
        <dbReference type="SMART" id="SM00939"/>
    </source>
</evidence>
<evidence type="ECO:0000256" key="2">
    <source>
        <dbReference type="SAM" id="MobiDB-lite"/>
    </source>
</evidence>
<evidence type="ECO:0000313" key="5">
    <source>
        <dbReference type="Proteomes" id="UP000549695"/>
    </source>
</evidence>
<reference evidence="4 5" key="1">
    <citation type="submission" date="2020-07" db="EMBL/GenBank/DDBJ databases">
        <title>Sequencing the genomes of 1000 actinobacteria strains.</title>
        <authorList>
            <person name="Klenk H.-P."/>
        </authorList>
    </citation>
    <scope>NUCLEOTIDE SEQUENCE [LARGE SCALE GENOMIC DNA]</scope>
    <source>
        <strain evidence="4 5">DSM 44749</strain>
    </source>
</reference>
<protein>
    <recommendedName>
        <fullName evidence="3">Xaa-Pro dipeptidyl-peptidase C-terminal domain-containing protein</fullName>
    </recommendedName>
</protein>
<dbReference type="EMBL" id="JACCCZ010000001">
    <property type="protein sequence ID" value="NYG03210.1"/>
    <property type="molecule type" value="Genomic_DNA"/>
</dbReference>
<dbReference type="PROSITE" id="PS51318">
    <property type="entry name" value="TAT"/>
    <property type="match status" value="1"/>
</dbReference>
<dbReference type="InterPro" id="IPR013736">
    <property type="entry name" value="Xaa-Pro_dipept_C"/>
</dbReference>
<feature type="compositionally biased region" description="Polar residues" evidence="2">
    <location>
        <begin position="581"/>
        <end position="591"/>
    </location>
</feature>
<dbReference type="SUPFAM" id="SSF49785">
    <property type="entry name" value="Galactose-binding domain-like"/>
    <property type="match status" value="1"/>
</dbReference>
<dbReference type="GeneID" id="98053210"/>
<evidence type="ECO:0000313" key="4">
    <source>
        <dbReference type="EMBL" id="NYG03210.1"/>
    </source>
</evidence>
<feature type="region of interest" description="Disordered" evidence="2">
    <location>
        <begin position="557"/>
        <end position="591"/>
    </location>
</feature>
<dbReference type="GO" id="GO:0008239">
    <property type="term" value="F:dipeptidyl-peptidase activity"/>
    <property type="evidence" value="ECO:0007669"/>
    <property type="project" value="InterPro"/>
</dbReference>
<dbReference type="Pfam" id="PF02129">
    <property type="entry name" value="Peptidase_S15"/>
    <property type="match status" value="1"/>
</dbReference>
<sequence>MPGRSRRTLLVSVLVALGLVAAVALAVLVVPRPGGNATASSLGSYRPDPGFTEQVSESFLLPMRDGTRLAVRLDRPAVDGRPAPGPFPVLWQHSLSTERKPEDGAGPATGGIQTMPSLTGHGYVVAQVARRGNGQSFGVRRGYNDRLEAGDAYEITEWLAAQPWSDGNVGVYGCSNTGDAAMHALTVRPPHLRAVLAGCFSWDKYDAWRVGGISAQWGFGPSRTVEQDLANAPVDGDEDKVLLREAAVEHQKAVPLADMWRGMPYRDSWTAATQSRFWSEGSVGTYADEIRSTGVPVYVIGGWRDELRGQGVAALLNVPGSRLLIGPWKHCENAGFALVEQAHRFFDQHLKGIDTGIADEPPVHWATPSSDTADATGLEWESAPSWPPAGITARPAALGGDGVLGSAAHGVRGVTVDTTVECPTDPGSGATIQPCHVPGSGTSWTGPVLDRDTVFTGAPVADLTVRTDRADGDVFAYLEEIGPDGRTTVITEGRQRMSLRAEHPPAYALPDGVPWHRAYAADAAPVEPGEAVRLHFAMLPTSYRVPAGHRVQVTVTGHDPRATGPVPGADGARMEVLSGPGTPSSVTLPQR</sequence>
<comment type="caution">
    <text evidence="4">The sequence shown here is derived from an EMBL/GenBank/DDBJ whole genome shotgun (WGS) entry which is preliminary data.</text>
</comment>
<proteinExistence type="predicted"/>
<dbReference type="Gene3D" id="2.60.120.260">
    <property type="entry name" value="Galactose-binding domain-like"/>
    <property type="match status" value="1"/>
</dbReference>
<name>A0A852W435_PSEA5</name>
<dbReference type="InterPro" id="IPR008979">
    <property type="entry name" value="Galactose-bd-like_sf"/>
</dbReference>
<dbReference type="RefSeq" id="WP_179761667.1">
    <property type="nucleotide sequence ID" value="NZ_BAAAJZ010000003.1"/>
</dbReference>